<dbReference type="EMBL" id="JBHTGQ010000015">
    <property type="protein sequence ID" value="MFC7749627.1"/>
    <property type="molecule type" value="Genomic_DNA"/>
</dbReference>
<protein>
    <recommendedName>
        <fullName evidence="4">5-formyltetrahydrofolate cyclo-ligase</fullName>
        <ecNumber evidence="4">6.3.3.2</ecNumber>
    </recommendedName>
</protein>
<evidence type="ECO:0000313" key="6">
    <source>
        <dbReference type="Proteomes" id="UP001596528"/>
    </source>
</evidence>
<keyword evidence="4" id="KW-0460">Magnesium</keyword>
<dbReference type="SUPFAM" id="SSF100950">
    <property type="entry name" value="NagB/RpiA/CoA transferase-like"/>
    <property type="match status" value="1"/>
</dbReference>
<dbReference type="InterPro" id="IPR024185">
    <property type="entry name" value="FTHF_cligase-like_sf"/>
</dbReference>
<dbReference type="PANTHER" id="PTHR23407:SF1">
    <property type="entry name" value="5-FORMYLTETRAHYDROFOLATE CYCLO-LIGASE"/>
    <property type="match status" value="1"/>
</dbReference>
<comment type="similarity">
    <text evidence="1 4">Belongs to the 5-formyltetrahydrofolate cyclo-ligase family.</text>
</comment>
<dbReference type="Pfam" id="PF01812">
    <property type="entry name" value="5-FTHF_cyc-lig"/>
    <property type="match status" value="1"/>
</dbReference>
<name>A0ABW2V4X1_9BACL</name>
<comment type="caution">
    <text evidence="5">The sequence shown here is derived from an EMBL/GenBank/DDBJ whole genome shotgun (WGS) entry which is preliminary data.</text>
</comment>
<keyword evidence="6" id="KW-1185">Reference proteome</keyword>
<keyword evidence="3 4" id="KW-0067">ATP-binding</keyword>
<dbReference type="NCBIfam" id="TIGR02727">
    <property type="entry name" value="MTHFS_bact"/>
    <property type="match status" value="1"/>
</dbReference>
<dbReference type="InterPro" id="IPR002698">
    <property type="entry name" value="FTHF_cligase"/>
</dbReference>
<dbReference type="RefSeq" id="WP_138790152.1">
    <property type="nucleotide sequence ID" value="NZ_JBHTGQ010000015.1"/>
</dbReference>
<keyword evidence="5" id="KW-0436">Ligase</keyword>
<sequence>MKNELRRRMLACRREMDELTYERRSRLLSDRLIDLLRLRLVRSPEEGGPQAPWMLYVPAKRRREPDIEPVLRWIWSTGRPLLLPRVKDAGGAMEACLVTAPDQLAPGAFGLLEPAPDIPAYGRPQDIPLMLLPGLAFDGNGYRLGYGGGYYDRFLERLRLLRRAAGMTPDLPELWAASFEFQRVPRVPAEPHDMPVSRLVTEAGVYDFPGGEPR</sequence>
<keyword evidence="4" id="KW-0479">Metal-binding</keyword>
<dbReference type="GO" id="GO:0030272">
    <property type="term" value="F:5-formyltetrahydrofolate cyclo-ligase activity"/>
    <property type="evidence" value="ECO:0007669"/>
    <property type="project" value="UniProtKB-EC"/>
</dbReference>
<gene>
    <name evidence="5" type="ORF">ACFQWB_06705</name>
</gene>
<dbReference type="EC" id="6.3.3.2" evidence="4"/>
<evidence type="ECO:0000256" key="3">
    <source>
        <dbReference type="ARBA" id="ARBA00022840"/>
    </source>
</evidence>
<keyword evidence="2 4" id="KW-0547">Nucleotide-binding</keyword>
<dbReference type="PIRSF" id="PIRSF006806">
    <property type="entry name" value="FTHF_cligase"/>
    <property type="match status" value="1"/>
</dbReference>
<dbReference type="InterPro" id="IPR037171">
    <property type="entry name" value="NagB/RpiA_transferase-like"/>
</dbReference>
<reference evidence="6" key="1">
    <citation type="journal article" date="2019" name="Int. J. Syst. Evol. Microbiol.">
        <title>The Global Catalogue of Microorganisms (GCM) 10K type strain sequencing project: providing services to taxonomists for standard genome sequencing and annotation.</title>
        <authorList>
            <consortium name="The Broad Institute Genomics Platform"/>
            <consortium name="The Broad Institute Genome Sequencing Center for Infectious Disease"/>
            <person name="Wu L."/>
            <person name="Ma J."/>
        </authorList>
    </citation>
    <scope>NUCLEOTIDE SEQUENCE [LARGE SCALE GENOMIC DNA]</scope>
    <source>
        <strain evidence="6">JCM 18657</strain>
    </source>
</reference>
<evidence type="ECO:0000256" key="4">
    <source>
        <dbReference type="RuleBase" id="RU361279"/>
    </source>
</evidence>
<dbReference type="Gene3D" id="3.40.50.10420">
    <property type="entry name" value="NagB/RpiA/CoA transferase-like"/>
    <property type="match status" value="1"/>
</dbReference>
<evidence type="ECO:0000313" key="5">
    <source>
        <dbReference type="EMBL" id="MFC7749627.1"/>
    </source>
</evidence>
<dbReference type="Proteomes" id="UP001596528">
    <property type="component" value="Unassembled WGS sequence"/>
</dbReference>
<comment type="catalytic activity">
    <reaction evidence="4">
        <text>(6S)-5-formyl-5,6,7,8-tetrahydrofolate + ATP = (6R)-5,10-methenyltetrahydrofolate + ADP + phosphate</text>
        <dbReference type="Rhea" id="RHEA:10488"/>
        <dbReference type="ChEBI" id="CHEBI:30616"/>
        <dbReference type="ChEBI" id="CHEBI:43474"/>
        <dbReference type="ChEBI" id="CHEBI:57455"/>
        <dbReference type="ChEBI" id="CHEBI:57457"/>
        <dbReference type="ChEBI" id="CHEBI:456216"/>
        <dbReference type="EC" id="6.3.3.2"/>
    </reaction>
</comment>
<accession>A0ABW2V4X1</accession>
<evidence type="ECO:0000256" key="1">
    <source>
        <dbReference type="ARBA" id="ARBA00010638"/>
    </source>
</evidence>
<evidence type="ECO:0000256" key="2">
    <source>
        <dbReference type="ARBA" id="ARBA00022741"/>
    </source>
</evidence>
<comment type="cofactor">
    <cofactor evidence="4">
        <name>Mg(2+)</name>
        <dbReference type="ChEBI" id="CHEBI:18420"/>
    </cofactor>
</comment>
<proteinExistence type="inferred from homology"/>
<dbReference type="PANTHER" id="PTHR23407">
    <property type="entry name" value="ATPASE INHIBITOR/5-FORMYLTETRAHYDROFOLATE CYCLO-LIGASE"/>
    <property type="match status" value="1"/>
</dbReference>
<organism evidence="5 6">
    <name type="scientific">Paenibacillus thermoaerophilus</name>
    <dbReference type="NCBI Taxonomy" id="1215385"/>
    <lineage>
        <taxon>Bacteria</taxon>
        <taxon>Bacillati</taxon>
        <taxon>Bacillota</taxon>
        <taxon>Bacilli</taxon>
        <taxon>Bacillales</taxon>
        <taxon>Paenibacillaceae</taxon>
        <taxon>Paenibacillus</taxon>
    </lineage>
</organism>